<name>A0AAN9S3L1_PSOTE</name>
<keyword evidence="3" id="KW-1185">Reference proteome</keyword>
<feature type="region of interest" description="Disordered" evidence="1">
    <location>
        <begin position="47"/>
        <end position="66"/>
    </location>
</feature>
<evidence type="ECO:0000313" key="3">
    <source>
        <dbReference type="Proteomes" id="UP001386955"/>
    </source>
</evidence>
<dbReference type="Proteomes" id="UP001386955">
    <property type="component" value="Unassembled WGS sequence"/>
</dbReference>
<evidence type="ECO:0000313" key="2">
    <source>
        <dbReference type="EMBL" id="KAK7388547.1"/>
    </source>
</evidence>
<protein>
    <submittedName>
        <fullName evidence="2">Uncharacterized protein</fullName>
    </submittedName>
</protein>
<reference evidence="2 3" key="1">
    <citation type="submission" date="2024-01" db="EMBL/GenBank/DDBJ databases">
        <title>The genomes of 5 underutilized Papilionoideae crops provide insights into root nodulation and disease resistanc.</title>
        <authorList>
            <person name="Jiang F."/>
        </authorList>
    </citation>
    <scope>NUCLEOTIDE SEQUENCE [LARGE SCALE GENOMIC DNA]</scope>
    <source>
        <strain evidence="2">DUOXIRENSHENG_FW03</strain>
        <tissue evidence="2">Leaves</tissue>
    </source>
</reference>
<organism evidence="2 3">
    <name type="scientific">Psophocarpus tetragonolobus</name>
    <name type="common">Winged bean</name>
    <name type="synonym">Dolichos tetragonolobus</name>
    <dbReference type="NCBI Taxonomy" id="3891"/>
    <lineage>
        <taxon>Eukaryota</taxon>
        <taxon>Viridiplantae</taxon>
        <taxon>Streptophyta</taxon>
        <taxon>Embryophyta</taxon>
        <taxon>Tracheophyta</taxon>
        <taxon>Spermatophyta</taxon>
        <taxon>Magnoliopsida</taxon>
        <taxon>eudicotyledons</taxon>
        <taxon>Gunneridae</taxon>
        <taxon>Pentapetalae</taxon>
        <taxon>rosids</taxon>
        <taxon>fabids</taxon>
        <taxon>Fabales</taxon>
        <taxon>Fabaceae</taxon>
        <taxon>Papilionoideae</taxon>
        <taxon>50 kb inversion clade</taxon>
        <taxon>NPAAA clade</taxon>
        <taxon>indigoferoid/millettioid clade</taxon>
        <taxon>Phaseoleae</taxon>
        <taxon>Psophocarpus</taxon>
    </lineage>
</organism>
<dbReference type="EMBL" id="JAYMYS010000006">
    <property type="protein sequence ID" value="KAK7388547.1"/>
    <property type="molecule type" value="Genomic_DNA"/>
</dbReference>
<comment type="caution">
    <text evidence="2">The sequence shown here is derived from an EMBL/GenBank/DDBJ whole genome shotgun (WGS) entry which is preliminary data.</text>
</comment>
<proteinExistence type="predicted"/>
<feature type="compositionally biased region" description="Low complexity" evidence="1">
    <location>
        <begin position="47"/>
        <end position="65"/>
    </location>
</feature>
<sequence>MSIHHKSLHVISNLTVGSPSTSRSLRQPFQKSFLKKCFSKLVLPSSLLPSPVSRLPSPHSPLSTSNNKQPLPIFPFTLPNPDFPLPKFPVWIS</sequence>
<gene>
    <name evidence="2" type="ORF">VNO78_23366</name>
</gene>
<accession>A0AAN9S3L1</accession>
<dbReference type="AlphaFoldDB" id="A0AAN9S3L1"/>
<evidence type="ECO:0000256" key="1">
    <source>
        <dbReference type="SAM" id="MobiDB-lite"/>
    </source>
</evidence>